<dbReference type="Proteomes" id="UP000225706">
    <property type="component" value="Unassembled WGS sequence"/>
</dbReference>
<dbReference type="PANTHER" id="PTHR46599:SF3">
    <property type="entry name" value="PIGGYBAC TRANSPOSABLE ELEMENT-DERIVED PROTEIN 4"/>
    <property type="match status" value="1"/>
</dbReference>
<name>A0A2B4RL89_STYPI</name>
<dbReference type="OrthoDB" id="5985679at2759"/>
<dbReference type="InterPro" id="IPR036361">
    <property type="entry name" value="SAP_dom_sf"/>
</dbReference>
<dbReference type="EMBL" id="LSMT01000503">
    <property type="protein sequence ID" value="PFX17012.1"/>
    <property type="molecule type" value="Genomic_DNA"/>
</dbReference>
<dbReference type="Pfam" id="PF13843">
    <property type="entry name" value="DDE_Tnp_1_7"/>
    <property type="match status" value="2"/>
</dbReference>
<proteinExistence type="predicted"/>
<dbReference type="SUPFAM" id="SSF68906">
    <property type="entry name" value="SAP domain"/>
    <property type="match status" value="2"/>
</dbReference>
<dbReference type="AlphaFoldDB" id="A0A2B4RL89"/>
<keyword evidence="4" id="KW-1185">Reference proteome</keyword>
<dbReference type="PANTHER" id="PTHR46599">
    <property type="entry name" value="PIGGYBAC TRANSPOSABLE ELEMENT-DERIVED PROTEIN 4"/>
    <property type="match status" value="1"/>
</dbReference>
<dbReference type="PROSITE" id="PS50800">
    <property type="entry name" value="SAP"/>
    <property type="match status" value="2"/>
</dbReference>
<evidence type="ECO:0000313" key="3">
    <source>
        <dbReference type="EMBL" id="PFX17012.1"/>
    </source>
</evidence>
<organism evidence="3 4">
    <name type="scientific">Stylophora pistillata</name>
    <name type="common">Smooth cauliflower coral</name>
    <dbReference type="NCBI Taxonomy" id="50429"/>
    <lineage>
        <taxon>Eukaryota</taxon>
        <taxon>Metazoa</taxon>
        <taxon>Cnidaria</taxon>
        <taxon>Anthozoa</taxon>
        <taxon>Hexacorallia</taxon>
        <taxon>Scleractinia</taxon>
        <taxon>Astrocoeniina</taxon>
        <taxon>Pocilloporidae</taxon>
        <taxon>Stylophora</taxon>
    </lineage>
</organism>
<comment type="caution">
    <text evidence="3">The sequence shown here is derived from an EMBL/GenBank/DDBJ whole genome shotgun (WGS) entry which is preliminary data.</text>
</comment>
<reference evidence="4" key="1">
    <citation type="journal article" date="2017" name="bioRxiv">
        <title>Comparative analysis of the genomes of Stylophora pistillata and Acropora digitifera provides evidence for extensive differences between species of corals.</title>
        <authorList>
            <person name="Voolstra C.R."/>
            <person name="Li Y."/>
            <person name="Liew Y.J."/>
            <person name="Baumgarten S."/>
            <person name="Zoccola D."/>
            <person name="Flot J.-F."/>
            <person name="Tambutte S."/>
            <person name="Allemand D."/>
            <person name="Aranda M."/>
        </authorList>
    </citation>
    <scope>NUCLEOTIDE SEQUENCE [LARGE SCALE GENOMIC DNA]</scope>
</reference>
<feature type="region of interest" description="Disordered" evidence="1">
    <location>
        <begin position="719"/>
        <end position="738"/>
    </location>
</feature>
<accession>A0A2B4RL89</accession>
<dbReference type="STRING" id="50429.A0A2B4RL89"/>
<feature type="domain" description="SAP" evidence="2">
    <location>
        <begin position="258"/>
        <end position="292"/>
    </location>
</feature>
<feature type="domain" description="SAP" evidence="2">
    <location>
        <begin position="758"/>
        <end position="792"/>
    </location>
</feature>
<evidence type="ECO:0000259" key="2">
    <source>
        <dbReference type="PROSITE" id="PS50800"/>
    </source>
</evidence>
<sequence length="1278" mass="148382">MSNVRILNDSELLYQNKYLFDLDATKKISGPRELICGILGYFNTPLSPKRRYELISTTRYPMKVYYFLRYLQAVFEKKFPDIHMKDPTSKYQFMDACEKVFDDIEREVNDWPNPIGGHMQLYMFELWGTFQQLGELLRKNNFYIDDVTEVFATFRNPMLSHAEVMSELVTLTCEKYSPEWFKKSLESQRFIKDCKQRMSSCLDQTSSVAIFLSYHKKPQVLKLLPQEKLHDESDEENVLDELLQPENEETDEEEESNYHEWTLQRLKEELGRRNLSKTGRKQELIDRLVEHDESGAVLWSDEELEVEDLPPFRKHLGPTFVVGDEQNAGDIFNRFFTPDLIEVLVTETNRYARGKEAVHWVDTSAEEIRAFLGVTIRMGLKQVPDLYDYWSNSTVLSVDGIKHVFPRKRYEELLHNLHCADNGSAIPAGQPGHDKIHKIRNVLNILNRNFQDNWTPHQQNSVDEGMIPFKGRIGFKQYMKDKPTKWSIKVWKLVDSVRAYLLHFKIYTGKTDNPGANLGEKVVLDLCTSLPRGIPWKLYFDNFYTSLSLASSLLEQGIFCTGTTRPNRVGFPHQLHMARLKTGESKWMMKEPRFFALKWKDTKDVYVLSTMAKPGVEDVRRKEKGHVEGVIKQCPSVVVDYRKYMGGVDTNDQHLSYYKCSRKSSKWWMPVFMQMLDMAIVNAWICECFLRGDHNSRKQKVFRDELVVSLCGKFTGRKKVGRPSGLPGPSDESDEENVLDELLQPENEETDEEEESNYHEWTLQRLKEELGRRNLSKTGRKQELIDRLVEHDESGAVLWSDEELEVEDLPPFRKHPGPTFVVGDEQNAGDIFNRFFTPDLIEVLVTETNRYARGKEAVNWVDTSAEEIRAFLGVTIWMGLKQVPDLYDYWSNSTVLSVDGIKHVFPRKRYEELLHNLHCADNGSAIPAGQPGHDKIHKIRNVLNILNRNFQDNWTPHQQNSVDEGMIPFKGRIGFKQYMKDKPTKWGIKVWKLVDSVRAYLLHFKIYTGKTDNPGANLGEKVVLDLCTSLPRGIPWKLYFDNFYTSLSLASSLLEQGIFCTGTTRPNRVGFPHQLHMARLKTGESKWMMKEPRFFALKWKDTKDVYVLSTMAKPGVEDVRRKEKGHVEGVIKQCPSVVVDYRKYMGGVDTNDQHLSYYKCSRKSSKWWMPVFMQMLDMAIVNAWICECFLRGDHNSRKQKVFRDELVVSLCGKFTGRKKVGRPSGLPGPRFDKAEHWPKKREQRGYCACGCGSRGRIYCGKCNVPLTIECFELWHTTA</sequence>
<dbReference type="Pfam" id="PF02037">
    <property type="entry name" value="SAP"/>
    <property type="match status" value="2"/>
</dbReference>
<evidence type="ECO:0000256" key="1">
    <source>
        <dbReference type="SAM" id="MobiDB-lite"/>
    </source>
</evidence>
<gene>
    <name evidence="3" type="primary">PGBD1</name>
    <name evidence="3" type="ORF">AWC38_SpisGene18685</name>
</gene>
<evidence type="ECO:0000313" key="4">
    <source>
        <dbReference type="Proteomes" id="UP000225706"/>
    </source>
</evidence>
<dbReference type="Gene3D" id="1.10.720.30">
    <property type="entry name" value="SAP domain"/>
    <property type="match status" value="2"/>
</dbReference>
<dbReference type="InterPro" id="IPR003034">
    <property type="entry name" value="SAP_dom"/>
</dbReference>
<dbReference type="InterPro" id="IPR029526">
    <property type="entry name" value="PGBD"/>
</dbReference>
<protein>
    <submittedName>
        <fullName evidence="3">PiggyBac transposable element-derived protein 1</fullName>
    </submittedName>
</protein>
<dbReference type="SMART" id="SM00513">
    <property type="entry name" value="SAP"/>
    <property type="match status" value="2"/>
</dbReference>